<reference evidence="2" key="1">
    <citation type="submission" date="2018-02" db="EMBL/GenBank/DDBJ databases">
        <title>Genome sequencing of Solimonas sp. HR-BB.</title>
        <authorList>
            <person name="Lee Y."/>
            <person name="Jeon C.O."/>
        </authorList>
    </citation>
    <scope>NUCLEOTIDE SEQUENCE [LARGE SCALE GENOMIC DNA]</scope>
    <source>
        <strain evidence="2">HR-U</strain>
    </source>
</reference>
<accession>A0A2S7IGX6</accession>
<dbReference type="NCBIfam" id="TIGR01908">
    <property type="entry name" value="cas_CXXC_CXXC"/>
    <property type="match status" value="1"/>
</dbReference>
<dbReference type="RefSeq" id="WP_104715349.1">
    <property type="nucleotide sequence ID" value="NZ_PTRA01000005.1"/>
</dbReference>
<organism evidence="1 2">
    <name type="scientific">Siphonobacter curvatus</name>
    <dbReference type="NCBI Taxonomy" id="2094562"/>
    <lineage>
        <taxon>Bacteria</taxon>
        <taxon>Pseudomonadati</taxon>
        <taxon>Bacteroidota</taxon>
        <taxon>Cytophagia</taxon>
        <taxon>Cytophagales</taxon>
        <taxon>Cytophagaceae</taxon>
        <taxon>Siphonobacter</taxon>
    </lineage>
</organism>
<dbReference type="EMBL" id="PTRA01000005">
    <property type="protein sequence ID" value="PQA55030.1"/>
    <property type="molecule type" value="Genomic_DNA"/>
</dbReference>
<sequence length="473" mass="54178">MELVLKENLTHPTGDPFADAGGYVIASLWKEPALKDKDILGLIEYVANLYINQWNANLHAFFLNSKITQPAFDSKRKLEETLTYYKSILNETAPSKIGYCRFSGRKANLFVAGRDNHILSGSSTFINFHHGFENGLYVSKEIIVRFFFVPLGVMQLGDKLGLISSNNTIVANYYVEQLLTGPDGHLNTVGRGLSSGVARSNYGIPANALFAFVDSCLKNIRTAIYANPSENVVEARNTSLSLYHFTNFGAKPEVVLYQLSATVFGFYALCQSITYYEIWHPFVASHYRNSKFKDAKYNQGTDTWVSPKEELAYDSYSTWRNPILERLLNGQTLVPYFKAWISTNRFPFQLIETYLIYINQMDKRTVQKIKDIAGFIVSRDEDSIKKAILRLNRAKYVQEVRQYLLKLIDDNYKGGSQEPLLKIDEVEYLFPETVSWREIRDLLLIAVYEKLHEKNLQIATEFEEQNEVIEPLD</sequence>
<dbReference type="AlphaFoldDB" id="A0A2S7IGX6"/>
<evidence type="ECO:0000313" key="2">
    <source>
        <dbReference type="Proteomes" id="UP000239590"/>
    </source>
</evidence>
<protein>
    <submittedName>
        <fullName evidence="1">Type I-B CRISPR-associated protein Cas8b1/Cst1</fullName>
    </submittedName>
</protein>
<dbReference type="OrthoDB" id="1099873at2"/>
<proteinExistence type="predicted"/>
<evidence type="ECO:0000313" key="1">
    <source>
        <dbReference type="EMBL" id="PQA55030.1"/>
    </source>
</evidence>
<comment type="caution">
    <text evidence="1">The sequence shown here is derived from an EMBL/GenBank/DDBJ whole genome shotgun (WGS) entry which is preliminary data.</text>
</comment>
<name>A0A2S7IGX6_9BACT</name>
<dbReference type="InterPro" id="IPR010180">
    <property type="entry name" value="CRISPR-assoc_prot_CXXC-CXXC"/>
</dbReference>
<keyword evidence="2" id="KW-1185">Reference proteome</keyword>
<gene>
    <name evidence="1" type="primary">cas8a1</name>
    <name evidence="1" type="ORF">C5O19_21025</name>
</gene>
<dbReference type="Proteomes" id="UP000239590">
    <property type="component" value="Unassembled WGS sequence"/>
</dbReference>